<reference evidence="1 2" key="1">
    <citation type="submission" date="2013-01" db="EMBL/GenBank/DDBJ databases">
        <authorList>
            <person name="Harkins D.M."/>
            <person name="Durkin A.S."/>
            <person name="Brinkac L.M."/>
            <person name="Haft D.H."/>
            <person name="Selengut J.D."/>
            <person name="Sanka R."/>
            <person name="DePew J."/>
            <person name="Purushe J."/>
            <person name="Whelen A.C."/>
            <person name="Vinetz J.M."/>
            <person name="Sutton G.G."/>
            <person name="Nierman W.C."/>
            <person name="Fouts D.E."/>
        </authorList>
    </citation>
    <scope>NUCLEOTIDE SEQUENCE [LARGE SCALE GENOMIC DNA]</scope>
    <source>
        <strain evidence="1 2">2007001578</strain>
    </source>
</reference>
<sequence>MPMAPDSPKFFYAELTLNGRKLYKIIAQSNFCAKSLFCGHHKIKKFIL</sequence>
<dbReference type="EMBL" id="AHMH02000050">
    <property type="protein sequence ID" value="EMN01608.1"/>
    <property type="molecule type" value="Genomic_DNA"/>
</dbReference>
<gene>
    <name evidence="1" type="ORF">LEP1GSC035_2398</name>
</gene>
<dbReference type="Proteomes" id="UP000012099">
    <property type="component" value="Unassembled WGS sequence"/>
</dbReference>
<evidence type="ECO:0000313" key="1">
    <source>
        <dbReference type="EMBL" id="EMN01608.1"/>
    </source>
</evidence>
<protein>
    <submittedName>
        <fullName evidence="1">Uncharacterized protein</fullName>
    </submittedName>
</protein>
<accession>A0ABP2TBD4</accession>
<name>A0ABP2TBD4_9LEPT</name>
<organism evidence="1 2">
    <name type="scientific">Leptospira noguchii str. 2007001578</name>
    <dbReference type="NCBI Taxonomy" id="1049974"/>
    <lineage>
        <taxon>Bacteria</taxon>
        <taxon>Pseudomonadati</taxon>
        <taxon>Spirochaetota</taxon>
        <taxon>Spirochaetia</taxon>
        <taxon>Leptospirales</taxon>
        <taxon>Leptospiraceae</taxon>
        <taxon>Leptospira</taxon>
    </lineage>
</organism>
<evidence type="ECO:0000313" key="2">
    <source>
        <dbReference type="Proteomes" id="UP000012099"/>
    </source>
</evidence>
<comment type="caution">
    <text evidence="1">The sequence shown here is derived from an EMBL/GenBank/DDBJ whole genome shotgun (WGS) entry which is preliminary data.</text>
</comment>
<keyword evidence="2" id="KW-1185">Reference proteome</keyword>
<proteinExistence type="predicted"/>